<gene>
    <name evidence="1" type="ORF">J2I48_23615</name>
</gene>
<comment type="caution">
    <text evidence="1">The sequence shown here is derived from an EMBL/GenBank/DDBJ whole genome shotgun (WGS) entry which is preliminary data.</text>
</comment>
<reference evidence="1 2" key="1">
    <citation type="submission" date="2021-03" db="EMBL/GenBank/DDBJ databases">
        <title>Fibrella sp. HMF5036 genome sequencing and assembly.</title>
        <authorList>
            <person name="Kang H."/>
            <person name="Kim H."/>
            <person name="Bae S."/>
            <person name="Joh K."/>
        </authorList>
    </citation>
    <scope>NUCLEOTIDE SEQUENCE [LARGE SCALE GENOMIC DNA]</scope>
    <source>
        <strain evidence="1 2">HMF5036</strain>
    </source>
</reference>
<dbReference type="Proteomes" id="UP000664795">
    <property type="component" value="Unassembled WGS sequence"/>
</dbReference>
<name>A0A939K2F1_9BACT</name>
<sequence>MRSHVRSLFFGGMLLVVMLFGCKKPTDPVGPTIPDPITPTLVGNWGITAITFSPAWVEFTNATPVPDYIPYLTAKGQTCLTDLTVSFTAAGAYTTNSANLPVCGNVRDSKIILDYLFGEGRTFTETNTSAVLYAKDKASSIPVVKSGTNQVLSLQFVNDQDLSGQAVKTTYTVTLTRR</sequence>
<dbReference type="RefSeq" id="WP_207337982.1">
    <property type="nucleotide sequence ID" value="NZ_JAFMYU010000025.1"/>
</dbReference>
<protein>
    <recommendedName>
        <fullName evidence="3">Lipocalin-like domain-containing protein</fullName>
    </recommendedName>
</protein>
<accession>A0A939K2F1</accession>
<keyword evidence="2" id="KW-1185">Reference proteome</keyword>
<dbReference type="AlphaFoldDB" id="A0A939K2F1"/>
<evidence type="ECO:0008006" key="3">
    <source>
        <dbReference type="Google" id="ProtNLM"/>
    </source>
</evidence>
<evidence type="ECO:0000313" key="2">
    <source>
        <dbReference type="Proteomes" id="UP000664795"/>
    </source>
</evidence>
<dbReference type="EMBL" id="JAFMYU010000025">
    <property type="protein sequence ID" value="MBO0934016.1"/>
    <property type="molecule type" value="Genomic_DNA"/>
</dbReference>
<evidence type="ECO:0000313" key="1">
    <source>
        <dbReference type="EMBL" id="MBO0934016.1"/>
    </source>
</evidence>
<proteinExistence type="predicted"/>
<organism evidence="1 2">
    <name type="scientific">Fibrella aquatilis</name>
    <dbReference type="NCBI Taxonomy" id="2817059"/>
    <lineage>
        <taxon>Bacteria</taxon>
        <taxon>Pseudomonadati</taxon>
        <taxon>Bacteroidota</taxon>
        <taxon>Cytophagia</taxon>
        <taxon>Cytophagales</taxon>
        <taxon>Spirosomataceae</taxon>
        <taxon>Fibrella</taxon>
    </lineage>
</organism>
<dbReference type="PROSITE" id="PS51257">
    <property type="entry name" value="PROKAR_LIPOPROTEIN"/>
    <property type="match status" value="1"/>
</dbReference>